<dbReference type="AlphaFoldDB" id="A0A6A6JHL5"/>
<reference evidence="2" key="1">
    <citation type="journal article" date="2020" name="Stud. Mycol.">
        <title>101 Dothideomycetes genomes: a test case for predicting lifestyles and emergence of pathogens.</title>
        <authorList>
            <person name="Haridas S."/>
            <person name="Albert R."/>
            <person name="Binder M."/>
            <person name="Bloem J."/>
            <person name="Labutti K."/>
            <person name="Salamov A."/>
            <person name="Andreopoulos B."/>
            <person name="Baker S."/>
            <person name="Barry K."/>
            <person name="Bills G."/>
            <person name="Bluhm B."/>
            <person name="Cannon C."/>
            <person name="Castanera R."/>
            <person name="Culley D."/>
            <person name="Daum C."/>
            <person name="Ezra D."/>
            <person name="Gonzalez J."/>
            <person name="Henrissat B."/>
            <person name="Kuo A."/>
            <person name="Liang C."/>
            <person name="Lipzen A."/>
            <person name="Lutzoni F."/>
            <person name="Magnuson J."/>
            <person name="Mondo S."/>
            <person name="Nolan M."/>
            <person name="Ohm R."/>
            <person name="Pangilinan J."/>
            <person name="Park H.-J."/>
            <person name="Ramirez L."/>
            <person name="Alfaro M."/>
            <person name="Sun H."/>
            <person name="Tritt A."/>
            <person name="Yoshinaga Y."/>
            <person name="Zwiers L.-H."/>
            <person name="Turgeon B."/>
            <person name="Goodwin S."/>
            <person name="Spatafora J."/>
            <person name="Crous P."/>
            <person name="Grigoriev I."/>
        </authorList>
    </citation>
    <scope>NUCLEOTIDE SEQUENCE</scope>
    <source>
        <strain evidence="2">CBS 379.55</strain>
    </source>
</reference>
<sequence length="162" mass="17385">MGAHYDPEVASSRNTNPHVPPMSTMRSLIKPQRPFHKPPLLSLPPLFPPSLFSSPLSPSPLFSSFAPDVTLGCRSFIHPPSSSPEVAPFPPIFEPRLPESPTLVVISSRAAFILPWTASFSIGHLHPTTLPLLALHISVPILATPTSKPAVAPSPALHLSHI</sequence>
<evidence type="ECO:0000256" key="1">
    <source>
        <dbReference type="SAM" id="MobiDB-lite"/>
    </source>
</evidence>
<dbReference type="EMBL" id="ML986497">
    <property type="protein sequence ID" value="KAF2275448.1"/>
    <property type="molecule type" value="Genomic_DNA"/>
</dbReference>
<keyword evidence="3" id="KW-1185">Reference proteome</keyword>
<dbReference type="RefSeq" id="XP_033652987.1">
    <property type="nucleotide sequence ID" value="XM_033803049.1"/>
</dbReference>
<gene>
    <name evidence="2" type="ORF">EI97DRAFT_75143</name>
</gene>
<dbReference type="Proteomes" id="UP000800097">
    <property type="component" value="Unassembled WGS sequence"/>
</dbReference>
<proteinExistence type="predicted"/>
<protein>
    <submittedName>
        <fullName evidence="2">Uncharacterized protein</fullName>
    </submittedName>
</protein>
<accession>A0A6A6JHL5</accession>
<name>A0A6A6JHL5_WESOR</name>
<evidence type="ECO:0000313" key="2">
    <source>
        <dbReference type="EMBL" id="KAF2275448.1"/>
    </source>
</evidence>
<organism evidence="2 3">
    <name type="scientific">Westerdykella ornata</name>
    <dbReference type="NCBI Taxonomy" id="318751"/>
    <lineage>
        <taxon>Eukaryota</taxon>
        <taxon>Fungi</taxon>
        <taxon>Dikarya</taxon>
        <taxon>Ascomycota</taxon>
        <taxon>Pezizomycotina</taxon>
        <taxon>Dothideomycetes</taxon>
        <taxon>Pleosporomycetidae</taxon>
        <taxon>Pleosporales</taxon>
        <taxon>Sporormiaceae</taxon>
        <taxon>Westerdykella</taxon>
    </lineage>
</organism>
<evidence type="ECO:0000313" key="3">
    <source>
        <dbReference type="Proteomes" id="UP000800097"/>
    </source>
</evidence>
<dbReference type="GeneID" id="54556224"/>
<feature type="region of interest" description="Disordered" evidence="1">
    <location>
        <begin position="1"/>
        <end position="21"/>
    </location>
</feature>